<comment type="caution">
    <text evidence="2">The sequence shown here is derived from an EMBL/GenBank/DDBJ whole genome shotgun (WGS) entry which is preliminary data.</text>
</comment>
<dbReference type="EMBL" id="JAMOIM010000001">
    <property type="protein sequence ID" value="MCW6506563.1"/>
    <property type="molecule type" value="Genomic_DNA"/>
</dbReference>
<feature type="transmembrane region" description="Helical" evidence="1">
    <location>
        <begin position="361"/>
        <end position="385"/>
    </location>
</feature>
<keyword evidence="1" id="KW-0472">Membrane</keyword>
<keyword evidence="3" id="KW-1185">Reference proteome</keyword>
<reference evidence="2" key="1">
    <citation type="submission" date="2022-05" db="EMBL/GenBank/DDBJ databases">
        <authorList>
            <person name="Pankratov T."/>
        </authorList>
    </citation>
    <scope>NUCLEOTIDE SEQUENCE</scope>
    <source>
        <strain evidence="2">BP6-180914</strain>
    </source>
</reference>
<dbReference type="RefSeq" id="WP_282582923.1">
    <property type="nucleotide sequence ID" value="NZ_JAMOIM010000001.1"/>
</dbReference>
<feature type="transmembrane region" description="Helical" evidence="1">
    <location>
        <begin position="12"/>
        <end position="30"/>
    </location>
</feature>
<proteinExistence type="predicted"/>
<feature type="transmembrane region" description="Helical" evidence="1">
    <location>
        <begin position="100"/>
        <end position="119"/>
    </location>
</feature>
<gene>
    <name evidence="2" type="ORF">M8523_00825</name>
</gene>
<keyword evidence="1" id="KW-0812">Transmembrane</keyword>
<evidence type="ECO:0008006" key="4">
    <source>
        <dbReference type="Google" id="ProtNLM"/>
    </source>
</evidence>
<feature type="transmembrane region" description="Helical" evidence="1">
    <location>
        <begin position="42"/>
        <end position="62"/>
    </location>
</feature>
<feature type="transmembrane region" description="Helical" evidence="1">
    <location>
        <begin position="74"/>
        <end position="94"/>
    </location>
</feature>
<feature type="transmembrane region" description="Helical" evidence="1">
    <location>
        <begin position="131"/>
        <end position="150"/>
    </location>
</feature>
<keyword evidence="1" id="KW-1133">Transmembrane helix</keyword>
<accession>A0AA41YX56</accession>
<sequence length="457" mass="48434">MPDGLNASSRERTRQALAGLAFLFYLLLLAEGPLRKWIVPGASNLLVFLRDPLMVVMLLVYIRLGPSRSMRRALALFGFVLLLFLACITCQLATSAVPALAVLAGARNYFLFVPLCCILRDVFTPRDYARWIRLNLLLALPIGILVLVQYRSGPAAWINAAPGGSNDGVFLLVEDVVRPYGVFSFTLGHSAFAAWMAGVLLAAVSARRALSISPVLLLWGACGVVLMGAFSGSRTYLLLAGAVVLTFVAATLGFGTPRAKKVACALVASLAVVSAGVAVADPALVGALNERQSAAVASEGSTGERVGRLLTEFAGEMTEVPLFGYGLGAGTNVANFLSNGRTDHVLAEYELTRIVQELGPFFGLLAILLRWGLAAWLMAAALAALRRGNLQPVSFLGFVAPVFLVHDVTLQNSMIGIAWFSAGIFLSSLRVGPRLEPMAERWEATLGSLPAGGLACG</sequence>
<dbReference type="Proteomes" id="UP001165667">
    <property type="component" value="Unassembled WGS sequence"/>
</dbReference>
<name>A0AA41YX56_9HYPH</name>
<evidence type="ECO:0000256" key="1">
    <source>
        <dbReference type="SAM" id="Phobius"/>
    </source>
</evidence>
<feature type="transmembrane region" description="Helical" evidence="1">
    <location>
        <begin position="236"/>
        <end position="255"/>
    </location>
</feature>
<feature type="transmembrane region" description="Helical" evidence="1">
    <location>
        <begin position="180"/>
        <end position="202"/>
    </location>
</feature>
<evidence type="ECO:0000313" key="2">
    <source>
        <dbReference type="EMBL" id="MCW6506563.1"/>
    </source>
</evidence>
<organism evidence="2 3">
    <name type="scientific">Lichenifustis flavocetrariae</name>
    <dbReference type="NCBI Taxonomy" id="2949735"/>
    <lineage>
        <taxon>Bacteria</taxon>
        <taxon>Pseudomonadati</taxon>
        <taxon>Pseudomonadota</taxon>
        <taxon>Alphaproteobacteria</taxon>
        <taxon>Hyphomicrobiales</taxon>
        <taxon>Lichenihabitantaceae</taxon>
        <taxon>Lichenifustis</taxon>
    </lineage>
</organism>
<feature type="transmembrane region" description="Helical" evidence="1">
    <location>
        <begin position="262"/>
        <end position="280"/>
    </location>
</feature>
<dbReference type="AlphaFoldDB" id="A0AA41YX56"/>
<feature type="transmembrane region" description="Helical" evidence="1">
    <location>
        <begin position="414"/>
        <end position="432"/>
    </location>
</feature>
<evidence type="ECO:0000313" key="3">
    <source>
        <dbReference type="Proteomes" id="UP001165667"/>
    </source>
</evidence>
<feature type="transmembrane region" description="Helical" evidence="1">
    <location>
        <begin position="209"/>
        <end position="230"/>
    </location>
</feature>
<protein>
    <recommendedName>
        <fullName evidence="4">O-antigen ligase family protein</fullName>
    </recommendedName>
</protein>
<feature type="transmembrane region" description="Helical" evidence="1">
    <location>
        <begin position="392"/>
        <end position="408"/>
    </location>
</feature>